<dbReference type="InterPro" id="IPR039774">
    <property type="entry name" value="Sin3-like"/>
</dbReference>
<proteinExistence type="predicted"/>
<dbReference type="Pfam" id="PF02671">
    <property type="entry name" value="PAH"/>
    <property type="match status" value="2"/>
</dbReference>
<dbReference type="EMBL" id="JACEIK010006280">
    <property type="protein sequence ID" value="MCE2055419.1"/>
    <property type="molecule type" value="Genomic_DNA"/>
</dbReference>
<dbReference type="SUPFAM" id="SSF47762">
    <property type="entry name" value="PAH2 domain"/>
    <property type="match status" value="1"/>
</dbReference>
<dbReference type="InterPro" id="IPR003822">
    <property type="entry name" value="PAH"/>
</dbReference>
<dbReference type="InterPro" id="IPR036600">
    <property type="entry name" value="PAH_sf"/>
</dbReference>
<evidence type="ECO:0000256" key="2">
    <source>
        <dbReference type="ARBA" id="ARBA00023242"/>
    </source>
</evidence>
<keyword evidence="4" id="KW-1185">Reference proteome</keyword>
<protein>
    <submittedName>
        <fullName evidence="3">Uncharacterized protein</fullName>
    </submittedName>
</protein>
<dbReference type="PANTHER" id="PTHR12346:SF29">
    <property type="entry name" value="HISTONE DEACETYLASE INTERACTING DOMAIN-CONTAINING PROTEIN"/>
    <property type="match status" value="1"/>
</dbReference>
<gene>
    <name evidence="3" type="ORF">HAX54_042549</name>
</gene>
<name>A0ABS8W496_DATST</name>
<dbReference type="Proteomes" id="UP000823775">
    <property type="component" value="Unassembled WGS sequence"/>
</dbReference>
<comment type="subcellular location">
    <subcellularLocation>
        <location evidence="1">Nucleus</location>
    </subcellularLocation>
</comment>
<evidence type="ECO:0000256" key="1">
    <source>
        <dbReference type="ARBA" id="ARBA00004123"/>
    </source>
</evidence>
<reference evidence="3 4" key="1">
    <citation type="journal article" date="2021" name="BMC Genomics">
        <title>Datura genome reveals duplications of psychoactive alkaloid biosynthetic genes and high mutation rate following tissue culture.</title>
        <authorList>
            <person name="Rajewski A."/>
            <person name="Carter-House D."/>
            <person name="Stajich J."/>
            <person name="Litt A."/>
        </authorList>
    </citation>
    <scope>NUCLEOTIDE SEQUENCE [LARGE SCALE GENOMIC DNA]</scope>
    <source>
        <strain evidence="3">AR-01</strain>
    </source>
</reference>
<keyword evidence="2" id="KW-0539">Nucleus</keyword>
<evidence type="ECO:0000313" key="3">
    <source>
        <dbReference type="EMBL" id="MCE2055419.1"/>
    </source>
</evidence>
<sequence length="95" mass="10713">MHKSNLISNVLIDIVGVIARVKDLFKGHPSLILGLNPFLPDGYKIILNVDDEAPQRKTDYLDLAISLVNKIKVVTFLNGHPDLLDEFTGFLRWDD</sequence>
<organism evidence="3 4">
    <name type="scientific">Datura stramonium</name>
    <name type="common">Jimsonweed</name>
    <name type="synonym">Common thornapple</name>
    <dbReference type="NCBI Taxonomy" id="4076"/>
    <lineage>
        <taxon>Eukaryota</taxon>
        <taxon>Viridiplantae</taxon>
        <taxon>Streptophyta</taxon>
        <taxon>Embryophyta</taxon>
        <taxon>Tracheophyta</taxon>
        <taxon>Spermatophyta</taxon>
        <taxon>Magnoliopsida</taxon>
        <taxon>eudicotyledons</taxon>
        <taxon>Gunneridae</taxon>
        <taxon>Pentapetalae</taxon>
        <taxon>asterids</taxon>
        <taxon>lamiids</taxon>
        <taxon>Solanales</taxon>
        <taxon>Solanaceae</taxon>
        <taxon>Solanoideae</taxon>
        <taxon>Datureae</taxon>
        <taxon>Datura</taxon>
    </lineage>
</organism>
<comment type="caution">
    <text evidence="3">The sequence shown here is derived from an EMBL/GenBank/DDBJ whole genome shotgun (WGS) entry which is preliminary data.</text>
</comment>
<dbReference type="PANTHER" id="PTHR12346">
    <property type="entry name" value="SIN3B-RELATED"/>
    <property type="match status" value="1"/>
</dbReference>
<evidence type="ECO:0000313" key="4">
    <source>
        <dbReference type="Proteomes" id="UP000823775"/>
    </source>
</evidence>
<accession>A0ABS8W496</accession>
<dbReference type="Gene3D" id="1.20.1160.11">
    <property type="entry name" value="Paired amphipathic helix"/>
    <property type="match status" value="1"/>
</dbReference>